<gene>
    <name evidence="2" type="ORF">SAMN02745729_1163</name>
</gene>
<proteinExistence type="predicted"/>
<keyword evidence="3" id="KW-1185">Reference proteome</keyword>
<accession>A0A1H4GHI8</accession>
<evidence type="ECO:0000256" key="1">
    <source>
        <dbReference type="SAM" id="Phobius"/>
    </source>
</evidence>
<keyword evidence="1" id="KW-0812">Transmembrane</keyword>
<feature type="transmembrane region" description="Helical" evidence="1">
    <location>
        <begin position="77"/>
        <end position="97"/>
    </location>
</feature>
<evidence type="ECO:0000313" key="2">
    <source>
        <dbReference type="EMBL" id="SEB08162.1"/>
    </source>
</evidence>
<feature type="transmembrane region" description="Helical" evidence="1">
    <location>
        <begin position="12"/>
        <end position="31"/>
    </location>
</feature>
<organism evidence="2 3">
    <name type="scientific">Marinobacterium iners DSM 11526</name>
    <dbReference type="NCBI Taxonomy" id="1122198"/>
    <lineage>
        <taxon>Bacteria</taxon>
        <taxon>Pseudomonadati</taxon>
        <taxon>Pseudomonadota</taxon>
        <taxon>Gammaproteobacteria</taxon>
        <taxon>Oceanospirillales</taxon>
        <taxon>Oceanospirillaceae</taxon>
        <taxon>Marinobacterium</taxon>
    </lineage>
</organism>
<name>A0A1H4GHI8_9GAMM</name>
<dbReference type="Proteomes" id="UP000242469">
    <property type="component" value="Unassembled WGS sequence"/>
</dbReference>
<evidence type="ECO:0000313" key="3">
    <source>
        <dbReference type="Proteomes" id="UP000242469"/>
    </source>
</evidence>
<keyword evidence="1" id="KW-0472">Membrane</keyword>
<protein>
    <recommendedName>
        <fullName evidence="4">Major facilitator superfamily (MFS) profile domain-containing protein</fullName>
    </recommendedName>
</protein>
<evidence type="ECO:0008006" key="4">
    <source>
        <dbReference type="Google" id="ProtNLM"/>
    </source>
</evidence>
<dbReference type="EMBL" id="FNRJ01000016">
    <property type="protein sequence ID" value="SEB08162.1"/>
    <property type="molecule type" value="Genomic_DNA"/>
</dbReference>
<keyword evidence="1" id="KW-1133">Transmembrane helix</keyword>
<dbReference type="RefSeq" id="WP_091827555.1">
    <property type="nucleotide sequence ID" value="NZ_FNRJ01000016.1"/>
</dbReference>
<feature type="transmembrane region" description="Helical" evidence="1">
    <location>
        <begin position="103"/>
        <end position="125"/>
    </location>
</feature>
<dbReference type="AlphaFoldDB" id="A0A1H4GHI8"/>
<reference evidence="3" key="1">
    <citation type="submission" date="2016-10" db="EMBL/GenBank/DDBJ databases">
        <authorList>
            <person name="Varghese N."/>
            <person name="Submissions S."/>
        </authorList>
    </citation>
    <scope>NUCLEOTIDE SEQUENCE [LARGE SCALE GENOMIC DNA]</scope>
    <source>
        <strain evidence="3">DSM 11526</strain>
    </source>
</reference>
<dbReference type="OrthoDB" id="9996660at2"/>
<dbReference type="STRING" id="1122198.SAMN02745729_1163"/>
<sequence>MRIEPVATKRSVIMLWCISISGFLYLFSAGMESEISVMQFFNFCFLLFGGGAAYHVTTELLTCPQTDDNHRIWLSTLFILSKTFFGYLIAGISLYFALKFGGIWGWFLAFVGLVIGYFWVMHYILKLQEPIKKLIGSYNK</sequence>
<feature type="transmembrane region" description="Helical" evidence="1">
    <location>
        <begin position="37"/>
        <end position="56"/>
    </location>
</feature>